<dbReference type="Proteomes" id="UP001152888">
    <property type="component" value="Unassembled WGS sequence"/>
</dbReference>
<keyword evidence="2" id="KW-0472">Membrane</keyword>
<gene>
    <name evidence="3" type="ORF">ACAOBT_LOCUS34287</name>
</gene>
<sequence length="414" mass="46784">MQPRRHNSSQRRSQVPQHSAPLDNNPYQGTTLPLHHASSSQHHRPQHTYRNSQRSSRHNYAPPSRQHHHSSRRHRSNGGGGGAIDRHGQPITTTEGTDGEVYNYCCDRLQPSAARQNGGYAVAGGGVTTDVSFTEDTDEDDRLPYLEFEDESNKRYSRNTFSDRSFKRPKHSSDTKYTHYVNKDLRRVYPNHDSQWDQIYQEIQTPCDNVPATSASRKLPTRLSDRPQSSMSSGVTSAVVYGCGGKCQTFENVCYFFLQLVFTMGILTGVSLCIAGAVLRRSAARNLQVLAYIGGLLALVSALLLAVQCEARHAAHARRRKRMQLAQMRQQIRMEEIRLRTNPMDARIESAEEASGSGSGFRESVRKPNHLPQVHGNANLNRPLPLRPPNRESSPMMEEPGIPWWRRKDLEIRP</sequence>
<feature type="region of interest" description="Disordered" evidence="1">
    <location>
        <begin position="350"/>
        <end position="400"/>
    </location>
</feature>
<dbReference type="AlphaFoldDB" id="A0A9P0MLB9"/>
<evidence type="ECO:0000313" key="4">
    <source>
        <dbReference type="Proteomes" id="UP001152888"/>
    </source>
</evidence>
<dbReference type="EMBL" id="CAKOFQ010008537">
    <property type="protein sequence ID" value="CAH2014680.1"/>
    <property type="molecule type" value="Genomic_DNA"/>
</dbReference>
<name>A0A9P0MLB9_ACAOB</name>
<dbReference type="OrthoDB" id="6427659at2759"/>
<feature type="compositionally biased region" description="Basic residues" evidence="1">
    <location>
        <begin position="65"/>
        <end position="76"/>
    </location>
</feature>
<keyword evidence="2" id="KW-1133">Transmembrane helix</keyword>
<proteinExistence type="predicted"/>
<protein>
    <submittedName>
        <fullName evidence="3">Uncharacterized protein</fullName>
    </submittedName>
</protein>
<accession>A0A9P0MLB9</accession>
<feature type="region of interest" description="Disordered" evidence="1">
    <location>
        <begin position="1"/>
        <end position="98"/>
    </location>
</feature>
<feature type="transmembrane region" description="Helical" evidence="2">
    <location>
        <begin position="289"/>
        <end position="307"/>
    </location>
</feature>
<evidence type="ECO:0000313" key="3">
    <source>
        <dbReference type="EMBL" id="CAH2014680.1"/>
    </source>
</evidence>
<evidence type="ECO:0000256" key="2">
    <source>
        <dbReference type="SAM" id="Phobius"/>
    </source>
</evidence>
<evidence type="ECO:0000256" key="1">
    <source>
        <dbReference type="SAM" id="MobiDB-lite"/>
    </source>
</evidence>
<keyword evidence="2" id="KW-0812">Transmembrane</keyword>
<reference evidence="3" key="1">
    <citation type="submission" date="2022-03" db="EMBL/GenBank/DDBJ databases">
        <authorList>
            <person name="Sayadi A."/>
        </authorList>
    </citation>
    <scope>NUCLEOTIDE SEQUENCE</scope>
</reference>
<feature type="transmembrane region" description="Helical" evidence="2">
    <location>
        <begin position="256"/>
        <end position="277"/>
    </location>
</feature>
<organism evidence="3 4">
    <name type="scientific">Acanthoscelides obtectus</name>
    <name type="common">Bean weevil</name>
    <name type="synonym">Bruchus obtectus</name>
    <dbReference type="NCBI Taxonomy" id="200917"/>
    <lineage>
        <taxon>Eukaryota</taxon>
        <taxon>Metazoa</taxon>
        <taxon>Ecdysozoa</taxon>
        <taxon>Arthropoda</taxon>
        <taxon>Hexapoda</taxon>
        <taxon>Insecta</taxon>
        <taxon>Pterygota</taxon>
        <taxon>Neoptera</taxon>
        <taxon>Endopterygota</taxon>
        <taxon>Coleoptera</taxon>
        <taxon>Polyphaga</taxon>
        <taxon>Cucujiformia</taxon>
        <taxon>Chrysomeloidea</taxon>
        <taxon>Chrysomelidae</taxon>
        <taxon>Bruchinae</taxon>
        <taxon>Bruchini</taxon>
        <taxon>Acanthoscelides</taxon>
    </lineage>
</organism>
<comment type="caution">
    <text evidence="3">The sequence shown here is derived from an EMBL/GenBank/DDBJ whole genome shotgun (WGS) entry which is preliminary data.</text>
</comment>
<feature type="region of interest" description="Disordered" evidence="1">
    <location>
        <begin position="211"/>
        <end position="230"/>
    </location>
</feature>
<keyword evidence="4" id="KW-1185">Reference proteome</keyword>